<evidence type="ECO:0000313" key="1">
    <source>
        <dbReference type="EMBL" id="MDQ1022513.1"/>
    </source>
</evidence>
<name>A0ABU0SG22_9ACTN</name>
<proteinExistence type="predicted"/>
<keyword evidence="2" id="KW-1185">Reference proteome</keyword>
<accession>A0ABU0SG22</accession>
<reference evidence="1 2" key="1">
    <citation type="submission" date="2023-07" db="EMBL/GenBank/DDBJ databases">
        <title>Comparative genomics of wheat-associated soil bacteria to identify genetic determinants of phenazine resistance.</title>
        <authorList>
            <person name="Mouncey N."/>
        </authorList>
    </citation>
    <scope>NUCLEOTIDE SEQUENCE [LARGE SCALE GENOMIC DNA]</scope>
    <source>
        <strain evidence="1 2">V2I4</strain>
    </source>
</reference>
<dbReference type="Proteomes" id="UP001230328">
    <property type="component" value="Unassembled WGS sequence"/>
</dbReference>
<organism evidence="1 2">
    <name type="scientific">Streptomyces umbrinus</name>
    <dbReference type="NCBI Taxonomy" id="67370"/>
    <lineage>
        <taxon>Bacteria</taxon>
        <taxon>Bacillati</taxon>
        <taxon>Actinomycetota</taxon>
        <taxon>Actinomycetes</taxon>
        <taxon>Kitasatosporales</taxon>
        <taxon>Streptomycetaceae</taxon>
        <taxon>Streptomyces</taxon>
        <taxon>Streptomyces phaeochromogenes group</taxon>
    </lineage>
</organism>
<protein>
    <submittedName>
        <fullName evidence="1">Uncharacterized protein</fullName>
    </submittedName>
</protein>
<comment type="caution">
    <text evidence="1">The sequence shown here is derived from an EMBL/GenBank/DDBJ whole genome shotgun (WGS) entry which is preliminary data.</text>
</comment>
<dbReference type="EMBL" id="JAUSZI010000002">
    <property type="protein sequence ID" value="MDQ1022513.1"/>
    <property type="molecule type" value="Genomic_DNA"/>
</dbReference>
<evidence type="ECO:0000313" key="2">
    <source>
        <dbReference type="Proteomes" id="UP001230328"/>
    </source>
</evidence>
<sequence length="67" mass="7252">MAKATSPTSESEPGAKMTIRVYAVSRVGQITEDRGTLSVLVGQEPLPTMGIFPPCDCPRYRGQRLSL</sequence>
<gene>
    <name evidence="1" type="ORF">QF035_000095</name>
</gene>
<dbReference type="RefSeq" id="WP_307517381.1">
    <property type="nucleotide sequence ID" value="NZ_JAUSZI010000002.1"/>
</dbReference>